<dbReference type="InterPro" id="IPR003462">
    <property type="entry name" value="ODC_Mu_crystall"/>
</dbReference>
<evidence type="ECO:0000313" key="2">
    <source>
        <dbReference type="Proteomes" id="UP000234300"/>
    </source>
</evidence>
<dbReference type="AlphaFoldDB" id="A0A2H1KXI1"/>
<dbReference type="GO" id="GO:0005737">
    <property type="term" value="C:cytoplasm"/>
    <property type="evidence" value="ECO:0007669"/>
    <property type="project" value="TreeGrafter"/>
</dbReference>
<dbReference type="EMBL" id="FXZI01000019">
    <property type="protein sequence ID" value="SMY04359.1"/>
    <property type="molecule type" value="Genomic_DNA"/>
</dbReference>
<dbReference type="Pfam" id="PF02423">
    <property type="entry name" value="OCD_Mu_crystall"/>
    <property type="match status" value="1"/>
</dbReference>
<dbReference type="InterPro" id="IPR036291">
    <property type="entry name" value="NAD(P)-bd_dom_sf"/>
</dbReference>
<organism evidence="1 2">
    <name type="scientific">Brevibacterium aurantiacum</name>
    <dbReference type="NCBI Taxonomy" id="273384"/>
    <lineage>
        <taxon>Bacteria</taxon>
        <taxon>Bacillati</taxon>
        <taxon>Actinomycetota</taxon>
        <taxon>Actinomycetes</taxon>
        <taxon>Micrococcales</taxon>
        <taxon>Brevibacteriaceae</taxon>
        <taxon>Brevibacterium</taxon>
    </lineage>
</organism>
<name>A0A2H1KXI1_BREAU</name>
<dbReference type="GO" id="GO:0008473">
    <property type="term" value="F:ornithine cyclodeaminase activity"/>
    <property type="evidence" value="ECO:0007669"/>
    <property type="project" value="UniProtKB-EC"/>
</dbReference>
<dbReference type="SUPFAM" id="SSF51735">
    <property type="entry name" value="NAD(P)-binding Rossmann-fold domains"/>
    <property type="match status" value="1"/>
</dbReference>
<dbReference type="Proteomes" id="UP000234300">
    <property type="component" value="Unassembled WGS sequence"/>
</dbReference>
<dbReference type="RefSeq" id="WP_101557543.1">
    <property type="nucleotide sequence ID" value="NZ_FXZI01000019.1"/>
</dbReference>
<keyword evidence="1" id="KW-0456">Lyase</keyword>
<gene>
    <name evidence="1" type="ORF">BAURA86_03653</name>
</gene>
<dbReference type="Gene3D" id="3.40.50.720">
    <property type="entry name" value="NAD(P)-binding Rossmann-like Domain"/>
    <property type="match status" value="1"/>
</dbReference>
<dbReference type="PIRSF" id="PIRSF001439">
    <property type="entry name" value="CryM"/>
    <property type="match status" value="1"/>
</dbReference>
<dbReference type="EC" id="4.3.1.12" evidence="1"/>
<dbReference type="PANTHER" id="PTHR13812:SF19">
    <property type="entry name" value="KETIMINE REDUCTASE MU-CRYSTALLIN"/>
    <property type="match status" value="1"/>
</dbReference>
<reference evidence="1 2" key="1">
    <citation type="submission" date="2017-03" db="EMBL/GenBank/DDBJ databases">
        <authorList>
            <person name="Afonso C.L."/>
            <person name="Miller P.J."/>
            <person name="Scott M.A."/>
            <person name="Spackman E."/>
            <person name="Goraichik I."/>
            <person name="Dimitrov K.M."/>
            <person name="Suarez D.L."/>
            <person name="Swayne D.E."/>
        </authorList>
    </citation>
    <scope>NUCLEOTIDE SEQUENCE [LARGE SCALE GENOMIC DNA]</scope>
    <source>
        <strain evidence="2">8(6)</strain>
    </source>
</reference>
<evidence type="ECO:0000313" key="1">
    <source>
        <dbReference type="EMBL" id="SMY04359.1"/>
    </source>
</evidence>
<dbReference type="InterPro" id="IPR023401">
    <property type="entry name" value="ODC_N"/>
</dbReference>
<accession>A0A2H1KXI1</accession>
<sequence>MSQLTSLPFVAAGDFDGLISYREAIDSLETELLTGTATEHSPLRTRTDLPGGHLLYMPSQIGHIVGVKLASVSASNQGRGLPRIQGLVIISDSETLQPIAVIDASGFTVLRTAALSALAVRHLAPENSSTLLVFGTGPQSWGHIEAIRAVRPIKSIIIVGRSPERAQKLLDRSKASGLHAELGSPGSVSQADVVACCTSATSPLFDSGLLHDNATTVAIGSHSPDSREVDSALVERAFTTVETRTSAFAEAGDIVMACNDGVKPDIAVDSELDELVANPRTQSNGLRLFKSVGEAWSDVTIASLILKKLGLHT</sequence>
<protein>
    <submittedName>
        <fullName evidence="1">Ornithine cyclodeaminase</fullName>
        <ecNumber evidence="1">4.3.1.12</ecNumber>
    </submittedName>
</protein>
<proteinExistence type="predicted"/>
<dbReference type="Gene3D" id="3.30.1780.10">
    <property type="entry name" value="ornithine cyclodeaminase, domain 1"/>
    <property type="match status" value="1"/>
</dbReference>
<dbReference type="PANTHER" id="PTHR13812">
    <property type="entry name" value="KETIMINE REDUCTASE MU-CRYSTALLIN"/>
    <property type="match status" value="1"/>
</dbReference>